<keyword evidence="1" id="KW-0175">Coiled coil</keyword>
<evidence type="ECO:0000256" key="1">
    <source>
        <dbReference type="SAM" id="Coils"/>
    </source>
</evidence>
<sequence>MNATAAGSDAAMNGFTNFLTKAAEFYLSAPTFFNWAGPVLVAIAGGIIWLAYFLGGKFAESEINGLKAQIAALDQRFSLAKEQTAEAAKEAADLKSSVEKLQVQIKNREPEEVLTRSSKLLDANVNRVLSANTAAQGYLISTGFNEKGVLRWRPMTEEEIQKEIDQR</sequence>
<keyword evidence="2" id="KW-1133">Transmembrane helix</keyword>
<gene>
    <name evidence="3" type="ORF">HB776_05845</name>
</gene>
<keyword evidence="2" id="KW-0812">Transmembrane</keyword>
<protein>
    <submittedName>
        <fullName evidence="3">Uncharacterized protein</fullName>
    </submittedName>
</protein>
<dbReference type="KEGG" id="trb:HB776_05845"/>
<dbReference type="EMBL" id="CP050292">
    <property type="protein sequence ID" value="QND70808.1"/>
    <property type="molecule type" value="Genomic_DNA"/>
</dbReference>
<feature type="coiled-coil region" evidence="1">
    <location>
        <begin position="56"/>
        <end position="104"/>
    </location>
</feature>
<dbReference type="AlphaFoldDB" id="A0A7G6TVM6"/>
<keyword evidence="2" id="KW-0472">Membrane</keyword>
<accession>A0A7G6TVM6</accession>
<proteinExistence type="predicted"/>
<feature type="transmembrane region" description="Helical" evidence="2">
    <location>
        <begin position="35"/>
        <end position="54"/>
    </location>
</feature>
<dbReference type="Proteomes" id="UP000515291">
    <property type="component" value="Chromosome"/>
</dbReference>
<evidence type="ECO:0000313" key="3">
    <source>
        <dbReference type="EMBL" id="QND70808.1"/>
    </source>
</evidence>
<dbReference type="RefSeq" id="WP_184515973.1">
    <property type="nucleotide sequence ID" value="NZ_CP050292.1"/>
</dbReference>
<reference evidence="4" key="1">
    <citation type="journal article" date="2020" name="Mol. Plant Microbe">
        <title>Rhizobial microsymbionts of the narrowly endemic Oxytropis species growing in Kamchatka are characterized by significant genetic diversity and possess a set of genes that are associated with T3SS and T6SS secretion systems and can affect the development of symbiosis.</title>
        <authorList>
            <person name="Safronova V."/>
            <person name="Guro P."/>
            <person name="Sazanova A."/>
            <person name="Kuznetsova I."/>
            <person name="Belimov A."/>
            <person name="Yakubov V."/>
            <person name="Chirak E."/>
            <person name="Afonin A."/>
            <person name="Gogolev Y."/>
            <person name="Andronov E."/>
            <person name="Tikhonovich I."/>
        </authorList>
    </citation>
    <scope>NUCLEOTIDE SEQUENCE [LARGE SCALE GENOMIC DNA]</scope>
    <source>
        <strain evidence="4">581</strain>
    </source>
</reference>
<name>A0A7G6TVM6_9BRAD</name>
<evidence type="ECO:0000256" key="2">
    <source>
        <dbReference type="SAM" id="Phobius"/>
    </source>
</evidence>
<organism evidence="3 4">
    <name type="scientific">Tardiphaga robiniae</name>
    <dbReference type="NCBI Taxonomy" id="943830"/>
    <lineage>
        <taxon>Bacteria</taxon>
        <taxon>Pseudomonadati</taxon>
        <taxon>Pseudomonadota</taxon>
        <taxon>Alphaproteobacteria</taxon>
        <taxon>Hyphomicrobiales</taxon>
        <taxon>Nitrobacteraceae</taxon>
        <taxon>Tardiphaga</taxon>
    </lineage>
</organism>
<evidence type="ECO:0000313" key="4">
    <source>
        <dbReference type="Proteomes" id="UP000515291"/>
    </source>
</evidence>